<evidence type="ECO:0008006" key="7">
    <source>
        <dbReference type="Google" id="ProtNLM"/>
    </source>
</evidence>
<evidence type="ECO:0000256" key="4">
    <source>
        <dbReference type="SAM" id="Phobius"/>
    </source>
</evidence>
<accession>A0A5J4ZBS1</accession>
<proteinExistence type="inferred from homology"/>
<dbReference type="OrthoDB" id="1923765at2759"/>
<dbReference type="GO" id="GO:0005516">
    <property type="term" value="F:calmodulin binding"/>
    <property type="evidence" value="ECO:0007669"/>
    <property type="project" value="UniProtKB-KW"/>
</dbReference>
<dbReference type="CDD" id="cd23767">
    <property type="entry name" value="IQCD"/>
    <property type="match status" value="1"/>
</dbReference>
<dbReference type="PANTHER" id="PTHR32295:SF93">
    <property type="entry name" value="PROTEIN IQ-DOMAIN 9"/>
    <property type="match status" value="1"/>
</dbReference>
<keyword evidence="4" id="KW-0812">Transmembrane</keyword>
<feature type="region of interest" description="Disordered" evidence="3">
    <location>
        <begin position="317"/>
        <end position="337"/>
    </location>
</feature>
<keyword evidence="6" id="KW-1185">Reference proteome</keyword>
<organism evidence="5 6">
    <name type="scientific">Nyssa sinensis</name>
    <dbReference type="NCBI Taxonomy" id="561372"/>
    <lineage>
        <taxon>Eukaryota</taxon>
        <taxon>Viridiplantae</taxon>
        <taxon>Streptophyta</taxon>
        <taxon>Embryophyta</taxon>
        <taxon>Tracheophyta</taxon>
        <taxon>Spermatophyta</taxon>
        <taxon>Magnoliopsida</taxon>
        <taxon>eudicotyledons</taxon>
        <taxon>Gunneridae</taxon>
        <taxon>Pentapetalae</taxon>
        <taxon>asterids</taxon>
        <taxon>Cornales</taxon>
        <taxon>Nyssaceae</taxon>
        <taxon>Nyssa</taxon>
    </lineage>
</organism>
<evidence type="ECO:0000256" key="3">
    <source>
        <dbReference type="SAM" id="MobiDB-lite"/>
    </source>
</evidence>
<evidence type="ECO:0000313" key="5">
    <source>
        <dbReference type="EMBL" id="KAA8515164.1"/>
    </source>
</evidence>
<keyword evidence="4" id="KW-1133">Transmembrane helix</keyword>
<evidence type="ECO:0000256" key="2">
    <source>
        <dbReference type="ARBA" id="ARBA00024341"/>
    </source>
</evidence>
<protein>
    <recommendedName>
        <fullName evidence="7">DUF4005 domain-containing protein</fullName>
    </recommendedName>
</protein>
<keyword evidence="4" id="KW-0472">Membrane</keyword>
<dbReference type="Proteomes" id="UP000325577">
    <property type="component" value="Linkage Group LG9"/>
</dbReference>
<comment type="similarity">
    <text evidence="2">Belongs to the IQD family.</text>
</comment>
<evidence type="ECO:0000313" key="6">
    <source>
        <dbReference type="Proteomes" id="UP000325577"/>
    </source>
</evidence>
<name>A0A5J4ZBS1_9ASTE</name>
<dbReference type="PANTHER" id="PTHR32295">
    <property type="entry name" value="IQ-DOMAIN 5-RELATED"/>
    <property type="match status" value="1"/>
</dbReference>
<keyword evidence="1" id="KW-0112">Calmodulin-binding</keyword>
<feature type="transmembrane region" description="Helical" evidence="4">
    <location>
        <begin position="15"/>
        <end position="34"/>
    </location>
</feature>
<sequence length="337" mass="38523">MAITRPPFVLSDLRHVFLLFHSYFHFSFPLFFFFKNWRLSICQKGSLQDQYAGSSLGSSAPEKSNGFKWGNHSQKEYAKLANGDSNGNPRILNRPVGDVAATRIQTAFRAYMARKTLRHLKGIIRLQILIQGHSVRKQVSTTLSYLHSWSRIQSQIRARRLCMVTEGRIKQKKLENELKLEEKLHDLEVEWCGGSETMDEILARIHQREEAVVRRERAVAYAFSHQWRAHSNSNLGPYIPELGKANWSWSWMERWIAARPWESRVPFQSSLKKAPSQQASKAGKNMNAPPMKAPILVKSISPSGKGPIMARKFSYRAAEKPAAQAEETNTKKEEATS</sequence>
<reference evidence="5 6" key="1">
    <citation type="submission" date="2019-09" db="EMBL/GenBank/DDBJ databases">
        <title>A chromosome-level genome assembly of the Chinese tupelo Nyssa sinensis.</title>
        <authorList>
            <person name="Yang X."/>
            <person name="Kang M."/>
            <person name="Yang Y."/>
            <person name="Xiong H."/>
            <person name="Wang M."/>
            <person name="Zhang Z."/>
            <person name="Wang Z."/>
            <person name="Wu H."/>
            <person name="Ma T."/>
            <person name="Liu J."/>
            <person name="Xi Z."/>
        </authorList>
    </citation>
    <scope>NUCLEOTIDE SEQUENCE [LARGE SCALE GENOMIC DNA]</scope>
    <source>
        <strain evidence="5">J267</strain>
        <tissue evidence="5">Leaf</tissue>
    </source>
</reference>
<dbReference type="PROSITE" id="PS50096">
    <property type="entry name" value="IQ"/>
    <property type="match status" value="2"/>
</dbReference>
<gene>
    <name evidence="5" type="ORF">F0562_018343</name>
</gene>
<dbReference type="EMBL" id="CM018052">
    <property type="protein sequence ID" value="KAA8515164.1"/>
    <property type="molecule type" value="Genomic_DNA"/>
</dbReference>
<evidence type="ECO:0000256" key="1">
    <source>
        <dbReference type="ARBA" id="ARBA00022860"/>
    </source>
</evidence>
<dbReference type="AlphaFoldDB" id="A0A5J4ZBS1"/>
<feature type="compositionally biased region" description="Basic and acidic residues" evidence="3">
    <location>
        <begin position="328"/>
        <end position="337"/>
    </location>
</feature>